<accession>A0A9P5WWI1</accession>
<dbReference type="OrthoDB" id="1750432at2759"/>
<dbReference type="Proteomes" id="UP000807342">
    <property type="component" value="Unassembled WGS sequence"/>
</dbReference>
<gene>
    <name evidence="1" type="ORF">P691DRAFT_793768</name>
</gene>
<sequence>MEASCNVPKPITVATQVNGYPVHALLDTGSLGGFISSNLAQQLCLKTIELLLPINVQMAVQGSCTKVNHGTRVEFQYQEHQVSLCLEPPIVLIGSTLVLQPMTMYENKLDEVHQYLEDYTEKICKKAEDTPLPPLRDVNHEILLRDAYLASGCWELHPVKNMVPMLLLTKPGKEGKSAKLRMVKLSSPLPNIESILHQVA</sequence>
<dbReference type="EMBL" id="MU152672">
    <property type="protein sequence ID" value="KAF9440283.1"/>
    <property type="molecule type" value="Genomic_DNA"/>
</dbReference>
<dbReference type="InterPro" id="IPR021109">
    <property type="entry name" value="Peptidase_aspartic_dom_sf"/>
</dbReference>
<keyword evidence="2" id="KW-1185">Reference proteome</keyword>
<dbReference type="SUPFAM" id="SSF50630">
    <property type="entry name" value="Acid proteases"/>
    <property type="match status" value="1"/>
</dbReference>
<comment type="caution">
    <text evidence="1">The sequence shown here is derived from an EMBL/GenBank/DDBJ whole genome shotgun (WGS) entry which is preliminary data.</text>
</comment>
<evidence type="ECO:0000313" key="2">
    <source>
        <dbReference type="Proteomes" id="UP000807342"/>
    </source>
</evidence>
<dbReference type="Pfam" id="PF13650">
    <property type="entry name" value="Asp_protease_2"/>
    <property type="match status" value="1"/>
</dbReference>
<reference evidence="1" key="1">
    <citation type="submission" date="2020-11" db="EMBL/GenBank/DDBJ databases">
        <authorList>
            <consortium name="DOE Joint Genome Institute"/>
            <person name="Ahrendt S."/>
            <person name="Riley R."/>
            <person name="Andreopoulos W."/>
            <person name="Labutti K."/>
            <person name="Pangilinan J."/>
            <person name="Ruiz-Duenas F.J."/>
            <person name="Barrasa J.M."/>
            <person name="Sanchez-Garcia M."/>
            <person name="Camarero S."/>
            <person name="Miyauchi S."/>
            <person name="Serrano A."/>
            <person name="Linde D."/>
            <person name="Babiker R."/>
            <person name="Drula E."/>
            <person name="Ayuso-Fernandez I."/>
            <person name="Pacheco R."/>
            <person name="Padilla G."/>
            <person name="Ferreira P."/>
            <person name="Barriuso J."/>
            <person name="Kellner H."/>
            <person name="Castanera R."/>
            <person name="Alfaro M."/>
            <person name="Ramirez L."/>
            <person name="Pisabarro A.G."/>
            <person name="Kuo A."/>
            <person name="Tritt A."/>
            <person name="Lipzen A."/>
            <person name="He G."/>
            <person name="Yan M."/>
            <person name="Ng V."/>
            <person name="Cullen D."/>
            <person name="Martin F."/>
            <person name="Rosso M.-N."/>
            <person name="Henrissat B."/>
            <person name="Hibbett D."/>
            <person name="Martinez A.T."/>
            <person name="Grigoriev I.V."/>
        </authorList>
    </citation>
    <scope>NUCLEOTIDE SEQUENCE</scope>
    <source>
        <strain evidence="1">MF-IS2</strain>
    </source>
</reference>
<name>A0A9P5WWI1_9AGAR</name>
<evidence type="ECO:0000313" key="1">
    <source>
        <dbReference type="EMBL" id="KAF9440283.1"/>
    </source>
</evidence>
<organism evidence="1 2">
    <name type="scientific">Macrolepiota fuliginosa MF-IS2</name>
    <dbReference type="NCBI Taxonomy" id="1400762"/>
    <lineage>
        <taxon>Eukaryota</taxon>
        <taxon>Fungi</taxon>
        <taxon>Dikarya</taxon>
        <taxon>Basidiomycota</taxon>
        <taxon>Agaricomycotina</taxon>
        <taxon>Agaricomycetes</taxon>
        <taxon>Agaricomycetidae</taxon>
        <taxon>Agaricales</taxon>
        <taxon>Agaricineae</taxon>
        <taxon>Agaricaceae</taxon>
        <taxon>Macrolepiota</taxon>
    </lineage>
</organism>
<dbReference type="Gene3D" id="2.40.70.10">
    <property type="entry name" value="Acid Proteases"/>
    <property type="match status" value="1"/>
</dbReference>
<protein>
    <submittedName>
        <fullName evidence="1">Uncharacterized protein</fullName>
    </submittedName>
</protein>
<dbReference type="AlphaFoldDB" id="A0A9P5WWI1"/>
<dbReference type="CDD" id="cd00303">
    <property type="entry name" value="retropepsin_like"/>
    <property type="match status" value="1"/>
</dbReference>
<proteinExistence type="predicted"/>